<dbReference type="Proteomes" id="UP001054837">
    <property type="component" value="Unassembled WGS sequence"/>
</dbReference>
<evidence type="ECO:0000313" key="1">
    <source>
        <dbReference type="EMBL" id="GIY03246.1"/>
    </source>
</evidence>
<evidence type="ECO:0000313" key="2">
    <source>
        <dbReference type="Proteomes" id="UP001054837"/>
    </source>
</evidence>
<reference evidence="1 2" key="1">
    <citation type="submission" date="2021-06" db="EMBL/GenBank/DDBJ databases">
        <title>Caerostris darwini draft genome.</title>
        <authorList>
            <person name="Kono N."/>
            <person name="Arakawa K."/>
        </authorList>
    </citation>
    <scope>NUCLEOTIDE SEQUENCE [LARGE SCALE GENOMIC DNA]</scope>
</reference>
<gene>
    <name evidence="1" type="ORF">CDAR_99081</name>
</gene>
<comment type="caution">
    <text evidence="1">The sequence shown here is derived from an EMBL/GenBank/DDBJ whole genome shotgun (WGS) entry which is preliminary data.</text>
</comment>
<protein>
    <submittedName>
        <fullName evidence="1">Uncharacterized protein</fullName>
    </submittedName>
</protein>
<keyword evidence="2" id="KW-1185">Reference proteome</keyword>
<dbReference type="EMBL" id="BPLQ01003787">
    <property type="protein sequence ID" value="GIY03246.1"/>
    <property type="molecule type" value="Genomic_DNA"/>
</dbReference>
<accession>A0AAV4Q3Z8</accession>
<name>A0AAV4Q3Z8_9ARAC</name>
<dbReference type="AlphaFoldDB" id="A0AAV4Q3Z8"/>
<sequence>MKRKQRGCVSSSSSEWCFVHCNVCSGAEEKFLEAGNTICQKGRKYGDKLKADNACFCEKWNLLFTKSSSEG</sequence>
<proteinExistence type="predicted"/>
<organism evidence="1 2">
    <name type="scientific">Caerostris darwini</name>
    <dbReference type="NCBI Taxonomy" id="1538125"/>
    <lineage>
        <taxon>Eukaryota</taxon>
        <taxon>Metazoa</taxon>
        <taxon>Ecdysozoa</taxon>
        <taxon>Arthropoda</taxon>
        <taxon>Chelicerata</taxon>
        <taxon>Arachnida</taxon>
        <taxon>Araneae</taxon>
        <taxon>Araneomorphae</taxon>
        <taxon>Entelegynae</taxon>
        <taxon>Araneoidea</taxon>
        <taxon>Araneidae</taxon>
        <taxon>Caerostris</taxon>
    </lineage>
</organism>